<feature type="region of interest" description="Disordered" evidence="1">
    <location>
        <begin position="294"/>
        <end position="314"/>
    </location>
</feature>
<dbReference type="InterPro" id="IPR006935">
    <property type="entry name" value="Helicase/UvrB_N"/>
</dbReference>
<reference evidence="3 4" key="1">
    <citation type="journal article" date="2016" name="Environ. Microbiol.">
        <title>Genomic resolution of a cold subsurface aquifer community provides metabolic insights for novel microbes adapted to high CO concentrations.</title>
        <authorList>
            <person name="Probst A.J."/>
            <person name="Castelle C.J."/>
            <person name="Singh A."/>
            <person name="Brown C.T."/>
            <person name="Anantharaman K."/>
            <person name="Sharon I."/>
            <person name="Hug L.A."/>
            <person name="Burstein D."/>
            <person name="Emerson J.B."/>
            <person name="Thomas B.C."/>
            <person name="Banfield J.F."/>
        </authorList>
    </citation>
    <scope>NUCLEOTIDE SEQUENCE [LARGE SCALE GENOMIC DNA]</scope>
    <source>
        <strain evidence="3">CG1_02_38_46</strain>
    </source>
</reference>
<gene>
    <name evidence="3" type="ORF">AUJ66_07980</name>
</gene>
<feature type="domain" description="Helicase/UvrB N-terminal" evidence="2">
    <location>
        <begin position="175"/>
        <end position="377"/>
    </location>
</feature>
<evidence type="ECO:0000256" key="1">
    <source>
        <dbReference type="SAM" id="MobiDB-lite"/>
    </source>
</evidence>
<proteinExistence type="predicted"/>
<dbReference type="GO" id="GO:0005524">
    <property type="term" value="F:ATP binding"/>
    <property type="evidence" value="ECO:0007669"/>
    <property type="project" value="InterPro"/>
</dbReference>
<accession>A0A1J4S9C6</accession>
<organism evidence="3 4">
    <name type="scientific">Candidatus Desantisbacteria bacterium CG1_02_38_46</name>
    <dbReference type="NCBI Taxonomy" id="1817893"/>
    <lineage>
        <taxon>Bacteria</taxon>
        <taxon>Candidatus Desantisiibacteriota</taxon>
    </lineage>
</organism>
<dbReference type="GO" id="GO:0003677">
    <property type="term" value="F:DNA binding"/>
    <property type="evidence" value="ECO:0007669"/>
    <property type="project" value="InterPro"/>
</dbReference>
<dbReference type="PANTHER" id="PTHR47396">
    <property type="entry name" value="TYPE I RESTRICTION ENZYME ECOKI R PROTEIN"/>
    <property type="match status" value="1"/>
</dbReference>
<dbReference type="Pfam" id="PF04851">
    <property type="entry name" value="ResIII"/>
    <property type="match status" value="1"/>
</dbReference>
<protein>
    <recommendedName>
        <fullName evidence="2">Helicase/UvrB N-terminal domain-containing protein</fullName>
    </recommendedName>
</protein>
<evidence type="ECO:0000259" key="2">
    <source>
        <dbReference type="Pfam" id="PF04851"/>
    </source>
</evidence>
<evidence type="ECO:0000313" key="4">
    <source>
        <dbReference type="Proteomes" id="UP000182278"/>
    </source>
</evidence>
<dbReference type="AlphaFoldDB" id="A0A1J4S9C6"/>
<sequence length="935" mass="108939">MKRKKEAKESKAKPIITLEQKLPEVPDRDAYSPPIQHLIKDGKGGYLIENYRRPSKTLLVNQIRQEVDGWRSSGYKIPGGISATSLRLLGWWFDEMHTFENDIEFEYYFCQREAIETIIYLYEIKKLRDAADLIFKYMDPEAYREDLFTKRKDIEENVRNERILIRRVPETGLIAHQELPQSDHCRYAVKMATGSGKTLVMAMAVAWSYFHKKLERDSSLSKTFLIIAPNVIVFERLREDFESGNIFKEWDLIPKEWKHDWQMTFIMRGESRKTSTEGTLYLTNIHQLYEGRNERKDDDPVNRLLGPKPKDATGSWEEDMLDRIKKHKELLIINDEAHHVHDTDLEWYKVILELQKNLKEKFRNKLFLQLDFSATPKDQNGTFFPWIVCDYPLAQAIEDRIIKAPLIVHQTEKADPEKYSRASVAYGEWINIAISRWKEHYEAYKKVGSRPVLFIMAENTNDADDIYDEMKKMAEFKGENQLLLIHTDKTGEITKKDLDKARESARLIDLPTNRIKAIISVLMLREGWDVRNVSIILGLRPFTAKANILPEQAVGRGLRLMKNVGPDYIQIVEIIGTQRFEEFVKELEVEGVGVGVTKEPPPLGVHIYPMKIKNKYDIEMPILTSTYSREFQILDDSILKDLKPNPKGISLTDSKTTKVDLIETITQKTMGQKQITIDTGLPGTNEILVHITNRVCKEVRIEGQFAVVYPLVRKYIQEIFFGQKVNIEQENIRRFLLDSRNAIEIITILAKKIGEKSINRTVPKLKSESLHLLELDGFYWRRDWVELERTVFNITPCFNDFEKHFAQFLNQTEDIGKFAKLAETYTKFSIEYLNHKNAIAFYYPDFVAEQKLNDGLLMWLIETKGWEKEDVPFKDAAAIDWCKNVSELVKTKWLYLKVKYTDYISLTDNLTKAPADSFAGFLKKLEKPKPASLLE</sequence>
<dbReference type="Proteomes" id="UP000182278">
    <property type="component" value="Unassembled WGS sequence"/>
</dbReference>
<dbReference type="InterPro" id="IPR050742">
    <property type="entry name" value="Helicase_Restrict-Modif_Enz"/>
</dbReference>
<dbReference type="STRING" id="1817893.AUJ66_07980"/>
<comment type="caution">
    <text evidence="3">The sequence shown here is derived from an EMBL/GenBank/DDBJ whole genome shotgun (WGS) entry which is preliminary data.</text>
</comment>
<evidence type="ECO:0000313" key="3">
    <source>
        <dbReference type="EMBL" id="OIN95912.1"/>
    </source>
</evidence>
<dbReference type="Gene3D" id="3.40.50.300">
    <property type="entry name" value="P-loop containing nucleotide triphosphate hydrolases"/>
    <property type="match status" value="2"/>
</dbReference>
<name>A0A1J4S9C6_9BACT</name>
<dbReference type="SUPFAM" id="SSF52540">
    <property type="entry name" value="P-loop containing nucleoside triphosphate hydrolases"/>
    <property type="match status" value="2"/>
</dbReference>
<dbReference type="InterPro" id="IPR027417">
    <property type="entry name" value="P-loop_NTPase"/>
</dbReference>
<dbReference type="GO" id="GO:0005829">
    <property type="term" value="C:cytosol"/>
    <property type="evidence" value="ECO:0007669"/>
    <property type="project" value="TreeGrafter"/>
</dbReference>
<dbReference type="GO" id="GO:0016787">
    <property type="term" value="F:hydrolase activity"/>
    <property type="evidence" value="ECO:0007669"/>
    <property type="project" value="InterPro"/>
</dbReference>
<dbReference type="PANTHER" id="PTHR47396:SF1">
    <property type="entry name" value="ATP-DEPENDENT HELICASE IRC3-RELATED"/>
    <property type="match status" value="1"/>
</dbReference>
<dbReference type="EMBL" id="MNUO01000122">
    <property type="protein sequence ID" value="OIN95912.1"/>
    <property type="molecule type" value="Genomic_DNA"/>
</dbReference>